<proteinExistence type="predicted"/>
<protein>
    <submittedName>
        <fullName evidence="2">Uncharacterized protein</fullName>
    </submittedName>
</protein>
<dbReference type="EMBL" id="BGZK01000198">
    <property type="protein sequence ID" value="GBP27731.1"/>
    <property type="molecule type" value="Genomic_DNA"/>
</dbReference>
<organism evidence="2 3">
    <name type="scientific">Eumeta variegata</name>
    <name type="common">Bagworm moth</name>
    <name type="synonym">Eumeta japonica</name>
    <dbReference type="NCBI Taxonomy" id="151549"/>
    <lineage>
        <taxon>Eukaryota</taxon>
        <taxon>Metazoa</taxon>
        <taxon>Ecdysozoa</taxon>
        <taxon>Arthropoda</taxon>
        <taxon>Hexapoda</taxon>
        <taxon>Insecta</taxon>
        <taxon>Pterygota</taxon>
        <taxon>Neoptera</taxon>
        <taxon>Endopterygota</taxon>
        <taxon>Lepidoptera</taxon>
        <taxon>Glossata</taxon>
        <taxon>Ditrysia</taxon>
        <taxon>Tineoidea</taxon>
        <taxon>Psychidae</taxon>
        <taxon>Oiketicinae</taxon>
        <taxon>Eumeta</taxon>
    </lineage>
</organism>
<sequence length="103" mass="11811">MYSTRERESADGRRNAETGVGVKENHYITRKPPTPPASCLHTRDSNMEPLRGWRWRREVCRIIKGSITGRTRAEFKIDAKRTGQADGLRVRCPNLFVLTDRVG</sequence>
<evidence type="ECO:0000313" key="3">
    <source>
        <dbReference type="Proteomes" id="UP000299102"/>
    </source>
</evidence>
<feature type="compositionally biased region" description="Basic and acidic residues" evidence="1">
    <location>
        <begin position="1"/>
        <end position="16"/>
    </location>
</feature>
<dbReference type="Proteomes" id="UP000299102">
    <property type="component" value="Unassembled WGS sequence"/>
</dbReference>
<feature type="region of interest" description="Disordered" evidence="1">
    <location>
        <begin position="1"/>
        <end position="43"/>
    </location>
</feature>
<evidence type="ECO:0000256" key="1">
    <source>
        <dbReference type="SAM" id="MobiDB-lite"/>
    </source>
</evidence>
<gene>
    <name evidence="2" type="ORF">EVAR_82780_1</name>
</gene>
<keyword evidence="3" id="KW-1185">Reference proteome</keyword>
<reference evidence="2 3" key="1">
    <citation type="journal article" date="2019" name="Commun. Biol.">
        <title>The bagworm genome reveals a unique fibroin gene that provides high tensile strength.</title>
        <authorList>
            <person name="Kono N."/>
            <person name="Nakamura H."/>
            <person name="Ohtoshi R."/>
            <person name="Tomita M."/>
            <person name="Numata K."/>
            <person name="Arakawa K."/>
        </authorList>
    </citation>
    <scope>NUCLEOTIDE SEQUENCE [LARGE SCALE GENOMIC DNA]</scope>
</reference>
<name>A0A4C1UMS1_EUMVA</name>
<comment type="caution">
    <text evidence="2">The sequence shown here is derived from an EMBL/GenBank/DDBJ whole genome shotgun (WGS) entry which is preliminary data.</text>
</comment>
<accession>A0A4C1UMS1</accession>
<evidence type="ECO:0000313" key="2">
    <source>
        <dbReference type="EMBL" id="GBP27731.1"/>
    </source>
</evidence>
<dbReference type="AlphaFoldDB" id="A0A4C1UMS1"/>